<evidence type="ECO:0000313" key="1">
    <source>
        <dbReference type="EMBL" id="SFF14587.1"/>
    </source>
</evidence>
<dbReference type="Proteomes" id="UP000199119">
    <property type="component" value="Unassembled WGS sequence"/>
</dbReference>
<keyword evidence="2" id="KW-1185">Reference proteome</keyword>
<sequence length="80" mass="8980">MSYTNDKIADYLTGYTRNNPAGKELIETYPDWARLAQNELDRRAAKLLEVFGAEELQAIASGQASLPDIVINLPGEQRHF</sequence>
<name>A0A1I2GCD1_9BURK</name>
<dbReference type="EMBL" id="FONX01000014">
    <property type="protein sequence ID" value="SFF14587.1"/>
    <property type="molecule type" value="Genomic_DNA"/>
</dbReference>
<protein>
    <submittedName>
        <fullName evidence="1">Uncharacterized protein</fullName>
    </submittedName>
</protein>
<proteinExistence type="predicted"/>
<dbReference type="OrthoDB" id="9169039at2"/>
<reference evidence="2" key="1">
    <citation type="submission" date="2016-10" db="EMBL/GenBank/DDBJ databases">
        <authorList>
            <person name="Varghese N."/>
            <person name="Submissions S."/>
        </authorList>
    </citation>
    <scope>NUCLEOTIDE SEQUENCE [LARGE SCALE GENOMIC DNA]</scope>
    <source>
        <strain evidence="2">DSM 27981</strain>
    </source>
</reference>
<dbReference type="RefSeq" id="WP_092940752.1">
    <property type="nucleotide sequence ID" value="NZ_FONX01000014.1"/>
</dbReference>
<organism evidence="1 2">
    <name type="scientific">Paracidovorax wautersii</name>
    <dbReference type="NCBI Taxonomy" id="1177982"/>
    <lineage>
        <taxon>Bacteria</taxon>
        <taxon>Pseudomonadati</taxon>
        <taxon>Pseudomonadota</taxon>
        <taxon>Betaproteobacteria</taxon>
        <taxon>Burkholderiales</taxon>
        <taxon>Comamonadaceae</taxon>
        <taxon>Paracidovorax</taxon>
    </lineage>
</organism>
<evidence type="ECO:0000313" key="2">
    <source>
        <dbReference type="Proteomes" id="UP000199119"/>
    </source>
</evidence>
<gene>
    <name evidence="1" type="ORF">SAMN04489711_11445</name>
</gene>
<dbReference type="AlphaFoldDB" id="A0A1I2GCD1"/>
<accession>A0A1I2GCD1</accession>